<evidence type="ECO:0000313" key="4">
    <source>
        <dbReference type="Proteomes" id="UP000440066"/>
    </source>
</evidence>
<gene>
    <name evidence="2" type="ORF">GF867_08565</name>
    <name evidence="1" type="ORF">GIY09_04275</name>
</gene>
<organism evidence="1 3">
    <name type="scientific">Fundicoccus ignavus</name>
    <dbReference type="NCBI Taxonomy" id="2664442"/>
    <lineage>
        <taxon>Bacteria</taxon>
        <taxon>Bacillati</taxon>
        <taxon>Bacillota</taxon>
        <taxon>Bacilli</taxon>
        <taxon>Lactobacillales</taxon>
        <taxon>Aerococcaceae</taxon>
        <taxon>Fundicoccus</taxon>
    </lineage>
</organism>
<dbReference type="AlphaFoldDB" id="A0A6I2GIH9"/>
<dbReference type="EMBL" id="WJQS01000003">
    <property type="protein sequence ID" value="MRI85089.1"/>
    <property type="molecule type" value="Genomic_DNA"/>
</dbReference>
<dbReference type="EMBL" id="WJQT01000011">
    <property type="protein sequence ID" value="MRJ47617.1"/>
    <property type="molecule type" value="Genomic_DNA"/>
</dbReference>
<accession>A0A6I2GIH9</accession>
<keyword evidence="3" id="KW-1185">Reference proteome</keyword>
<evidence type="ECO:0000313" key="2">
    <source>
        <dbReference type="EMBL" id="MRJ47617.1"/>
    </source>
</evidence>
<reference evidence="2 4" key="1">
    <citation type="submission" date="2019-11" db="EMBL/GenBank/DDBJ databases">
        <title>Characterisation of Fundicoccus ignavus gen. nov. sp. nov., a novel genus of the family Aerococcaceae from bulk tank milk.</title>
        <authorList>
            <person name="Siebert A."/>
            <person name="Huptas C."/>
            <person name="Wenning M."/>
            <person name="Scherer S."/>
            <person name="Doll E.V."/>
        </authorList>
    </citation>
    <scope>NUCLEOTIDE SEQUENCE [LARGE SCALE GENOMIC DNA]</scope>
    <source>
        <strain evidence="2 4">DSM 109652</strain>
    </source>
</reference>
<reference evidence="1 3" key="2">
    <citation type="submission" date="2019-11" db="EMBL/GenBank/DDBJ databases">
        <title>Characterisation of Fundicoccus ignavus gen. nov. sp. nov., a novel genus of the family Aerococcaceae isolated from bulk tank milk.</title>
        <authorList>
            <person name="Siebert A."/>
            <person name="Huptas C."/>
            <person name="Wenning M."/>
            <person name="Scherer S."/>
            <person name="Doll E.V."/>
        </authorList>
    </citation>
    <scope>NUCLEOTIDE SEQUENCE [LARGE SCALE GENOMIC DNA]</scope>
    <source>
        <strain evidence="1 3">WS4759</strain>
    </source>
</reference>
<protein>
    <submittedName>
        <fullName evidence="1">Uncharacterized protein</fullName>
    </submittedName>
</protein>
<dbReference type="Proteomes" id="UP000430975">
    <property type="component" value="Unassembled WGS sequence"/>
</dbReference>
<name>A0A6I2GIH9_9LACT</name>
<dbReference type="Proteomes" id="UP000440066">
    <property type="component" value="Unassembled WGS sequence"/>
</dbReference>
<evidence type="ECO:0000313" key="3">
    <source>
        <dbReference type="Proteomes" id="UP000430975"/>
    </source>
</evidence>
<evidence type="ECO:0000313" key="1">
    <source>
        <dbReference type="EMBL" id="MRI85089.1"/>
    </source>
</evidence>
<dbReference type="RefSeq" id="WP_153832682.1">
    <property type="nucleotide sequence ID" value="NZ_WJQS01000003.1"/>
</dbReference>
<sequence length="148" mass="16764">MGRKVTEFRFHFHNGGEWTIAMEHIGDLWIRRVSTSIGRINGGEIVEINPAQGLKIEIYPDADTFQSTSINQGGLEAGMFETVVKNDDIEWMTLVWDDGAKEEIYFPFEPSTPDKTDNVYMTAKVGQNGHLYIVIHPTDSVDEVYPVK</sequence>
<comment type="caution">
    <text evidence="1">The sequence shown here is derived from an EMBL/GenBank/DDBJ whole genome shotgun (WGS) entry which is preliminary data.</text>
</comment>
<proteinExistence type="predicted"/>